<evidence type="ECO:0000259" key="1">
    <source>
        <dbReference type="Pfam" id="PF25545"/>
    </source>
</evidence>
<sequence length="185" mass="19809">MPACPAAPCTLPLVHPDLPYGYSEWMAFTNAQQTTLGHLHPVNWLYAQAAPGVYFPFFVVELKAAAGTGGTLWDAANQCAGGAAACLQALDQLNTALGAAGGQGRIPNLCYSLAIDNNLGQLYAWWKDGSTFHIQRVASYLLSDAQHFARLCACVAAILEWGATARLRDIRLAVDYIGGQRLGQK</sequence>
<comment type="caution">
    <text evidence="2">The sequence shown here is derived from an EMBL/GenBank/DDBJ whole genome shotgun (WGS) entry which is preliminary data.</text>
</comment>
<dbReference type="EMBL" id="JAULSN010000007">
    <property type="protein sequence ID" value="KAK3366720.1"/>
    <property type="molecule type" value="Genomic_DNA"/>
</dbReference>
<accession>A0AAE0N1G6</accession>
<organism evidence="2 3">
    <name type="scientific">Lasiosphaeria ovina</name>
    <dbReference type="NCBI Taxonomy" id="92902"/>
    <lineage>
        <taxon>Eukaryota</taxon>
        <taxon>Fungi</taxon>
        <taxon>Dikarya</taxon>
        <taxon>Ascomycota</taxon>
        <taxon>Pezizomycotina</taxon>
        <taxon>Sordariomycetes</taxon>
        <taxon>Sordariomycetidae</taxon>
        <taxon>Sordariales</taxon>
        <taxon>Lasiosphaeriaceae</taxon>
        <taxon>Lasiosphaeria</taxon>
    </lineage>
</organism>
<reference evidence="2" key="2">
    <citation type="submission" date="2023-06" db="EMBL/GenBank/DDBJ databases">
        <authorList>
            <consortium name="Lawrence Berkeley National Laboratory"/>
            <person name="Haridas S."/>
            <person name="Hensen N."/>
            <person name="Bonometti L."/>
            <person name="Westerberg I."/>
            <person name="Brannstrom I.O."/>
            <person name="Guillou S."/>
            <person name="Cros-Aarteil S."/>
            <person name="Calhoun S."/>
            <person name="Kuo A."/>
            <person name="Mondo S."/>
            <person name="Pangilinan J."/>
            <person name="Riley R."/>
            <person name="Labutti K."/>
            <person name="Andreopoulos B."/>
            <person name="Lipzen A."/>
            <person name="Chen C."/>
            <person name="Yanf M."/>
            <person name="Daum C."/>
            <person name="Ng V."/>
            <person name="Clum A."/>
            <person name="Steindorff A."/>
            <person name="Ohm R."/>
            <person name="Martin F."/>
            <person name="Silar P."/>
            <person name="Natvig D."/>
            <person name="Lalanne C."/>
            <person name="Gautier V."/>
            <person name="Ament-Velasquez S.L."/>
            <person name="Kruys A."/>
            <person name="Hutchinson M.I."/>
            <person name="Powell A.J."/>
            <person name="Barry K."/>
            <person name="Miller A.N."/>
            <person name="Grigoriev I.V."/>
            <person name="Debuchy R."/>
            <person name="Gladieux P."/>
            <person name="Thoren M.H."/>
            <person name="Johannesson H."/>
        </authorList>
    </citation>
    <scope>NUCLEOTIDE SEQUENCE</scope>
    <source>
        <strain evidence="2">CBS 958.72</strain>
    </source>
</reference>
<dbReference type="PANTHER" id="PTHR42470">
    <property type="entry name" value="VAST DOMAIN-CONTAINING PROTEIN"/>
    <property type="match status" value="1"/>
</dbReference>
<dbReference type="AlphaFoldDB" id="A0AAE0N1G6"/>
<gene>
    <name evidence="2" type="ORF">B0T24DRAFT_367222</name>
</gene>
<dbReference type="Pfam" id="PF25545">
    <property type="entry name" value="DUF7924"/>
    <property type="match status" value="1"/>
</dbReference>
<evidence type="ECO:0000313" key="3">
    <source>
        <dbReference type="Proteomes" id="UP001287356"/>
    </source>
</evidence>
<proteinExistence type="predicted"/>
<dbReference type="Proteomes" id="UP001287356">
    <property type="component" value="Unassembled WGS sequence"/>
</dbReference>
<feature type="domain" description="DUF7924" evidence="1">
    <location>
        <begin position="7"/>
        <end position="173"/>
    </location>
</feature>
<dbReference type="PANTHER" id="PTHR42470:SF1">
    <property type="entry name" value="VAST DOMAIN-CONTAINING PROTEIN"/>
    <property type="match status" value="1"/>
</dbReference>
<protein>
    <recommendedName>
        <fullName evidence="1">DUF7924 domain-containing protein</fullName>
    </recommendedName>
</protein>
<keyword evidence="3" id="KW-1185">Reference proteome</keyword>
<name>A0AAE0N1G6_9PEZI</name>
<reference evidence="2" key="1">
    <citation type="journal article" date="2023" name="Mol. Phylogenet. Evol.">
        <title>Genome-scale phylogeny and comparative genomics of the fungal order Sordariales.</title>
        <authorList>
            <person name="Hensen N."/>
            <person name="Bonometti L."/>
            <person name="Westerberg I."/>
            <person name="Brannstrom I.O."/>
            <person name="Guillou S."/>
            <person name="Cros-Aarteil S."/>
            <person name="Calhoun S."/>
            <person name="Haridas S."/>
            <person name="Kuo A."/>
            <person name="Mondo S."/>
            <person name="Pangilinan J."/>
            <person name="Riley R."/>
            <person name="LaButti K."/>
            <person name="Andreopoulos B."/>
            <person name="Lipzen A."/>
            <person name="Chen C."/>
            <person name="Yan M."/>
            <person name="Daum C."/>
            <person name="Ng V."/>
            <person name="Clum A."/>
            <person name="Steindorff A."/>
            <person name="Ohm R.A."/>
            <person name="Martin F."/>
            <person name="Silar P."/>
            <person name="Natvig D.O."/>
            <person name="Lalanne C."/>
            <person name="Gautier V."/>
            <person name="Ament-Velasquez S.L."/>
            <person name="Kruys A."/>
            <person name="Hutchinson M.I."/>
            <person name="Powell A.J."/>
            <person name="Barry K."/>
            <person name="Miller A.N."/>
            <person name="Grigoriev I.V."/>
            <person name="Debuchy R."/>
            <person name="Gladieux P."/>
            <person name="Hiltunen Thoren M."/>
            <person name="Johannesson H."/>
        </authorList>
    </citation>
    <scope>NUCLEOTIDE SEQUENCE</scope>
    <source>
        <strain evidence="2">CBS 958.72</strain>
    </source>
</reference>
<evidence type="ECO:0000313" key="2">
    <source>
        <dbReference type="EMBL" id="KAK3366720.1"/>
    </source>
</evidence>
<dbReference type="InterPro" id="IPR057684">
    <property type="entry name" value="DUF7924"/>
</dbReference>